<keyword evidence="2" id="KW-1133">Transmembrane helix</keyword>
<evidence type="ECO:0000256" key="1">
    <source>
        <dbReference type="SAM" id="MobiDB-lite"/>
    </source>
</evidence>
<dbReference type="Pfam" id="PF11913">
    <property type="entry name" value="DUF3431"/>
    <property type="match status" value="1"/>
</dbReference>
<name>A0A2B7X5G1_9EURO</name>
<dbReference type="OrthoDB" id="426718at2759"/>
<reference evidence="3 4" key="1">
    <citation type="submission" date="2017-10" db="EMBL/GenBank/DDBJ databases">
        <title>Comparative genomics in systemic dimorphic fungi from Ajellomycetaceae.</title>
        <authorList>
            <person name="Munoz J.F."/>
            <person name="Mcewen J.G."/>
            <person name="Clay O.K."/>
            <person name="Cuomo C.A."/>
        </authorList>
    </citation>
    <scope>NUCLEOTIDE SEQUENCE [LARGE SCALE GENOMIC DNA]</scope>
    <source>
        <strain evidence="3 4">UAMH5409</strain>
    </source>
</reference>
<gene>
    <name evidence="3" type="ORF">AJ79_07204</name>
</gene>
<evidence type="ECO:0000256" key="2">
    <source>
        <dbReference type="SAM" id="Phobius"/>
    </source>
</evidence>
<feature type="compositionally biased region" description="Low complexity" evidence="1">
    <location>
        <begin position="356"/>
        <end position="368"/>
    </location>
</feature>
<evidence type="ECO:0000313" key="4">
    <source>
        <dbReference type="Proteomes" id="UP000223968"/>
    </source>
</evidence>
<dbReference type="InterPro" id="IPR021838">
    <property type="entry name" value="DUF3431"/>
</dbReference>
<proteinExistence type="predicted"/>
<keyword evidence="2" id="KW-0472">Membrane</keyword>
<organism evidence="3 4">
    <name type="scientific">Helicocarpus griseus UAMH5409</name>
    <dbReference type="NCBI Taxonomy" id="1447875"/>
    <lineage>
        <taxon>Eukaryota</taxon>
        <taxon>Fungi</taxon>
        <taxon>Dikarya</taxon>
        <taxon>Ascomycota</taxon>
        <taxon>Pezizomycotina</taxon>
        <taxon>Eurotiomycetes</taxon>
        <taxon>Eurotiomycetidae</taxon>
        <taxon>Onygenales</taxon>
        <taxon>Ajellomycetaceae</taxon>
        <taxon>Helicocarpus</taxon>
    </lineage>
</organism>
<dbReference type="Proteomes" id="UP000223968">
    <property type="component" value="Unassembled WGS sequence"/>
</dbReference>
<comment type="caution">
    <text evidence="3">The sequence shown here is derived from an EMBL/GenBank/DDBJ whole genome shotgun (WGS) entry which is preliminary data.</text>
</comment>
<keyword evidence="4" id="KW-1185">Reference proteome</keyword>
<dbReference type="AlphaFoldDB" id="A0A2B7X5G1"/>
<dbReference type="EMBL" id="PDNB01000141">
    <property type="protein sequence ID" value="PGH03972.1"/>
    <property type="molecule type" value="Genomic_DNA"/>
</dbReference>
<accession>A0A2B7X5G1</accession>
<feature type="transmembrane region" description="Helical" evidence="2">
    <location>
        <begin position="21"/>
        <end position="44"/>
    </location>
</feature>
<dbReference type="PANTHER" id="PTHR37490">
    <property type="entry name" value="EXPRESSED PROTEIN"/>
    <property type="match status" value="1"/>
</dbReference>
<protein>
    <submittedName>
        <fullName evidence="3">Uncharacterized protein</fullName>
    </submittedName>
</protein>
<dbReference type="PANTHER" id="PTHR37490:SF3">
    <property type="entry name" value="DUF3431 DOMAIN CONTAINING PROTEIN"/>
    <property type="match status" value="1"/>
</dbReference>
<keyword evidence="2" id="KW-0812">Transmembrane</keyword>
<feature type="compositionally biased region" description="Low complexity" evidence="1">
    <location>
        <begin position="377"/>
        <end position="387"/>
    </location>
</feature>
<feature type="region of interest" description="Disordered" evidence="1">
    <location>
        <begin position="308"/>
        <end position="387"/>
    </location>
</feature>
<feature type="compositionally biased region" description="Basic and acidic residues" evidence="1">
    <location>
        <begin position="328"/>
        <end position="355"/>
    </location>
</feature>
<evidence type="ECO:0000313" key="3">
    <source>
        <dbReference type="EMBL" id="PGH03972.1"/>
    </source>
</evidence>
<sequence>MAVFNAYQPSSAFRRRNLPPMSGIVLIIYLAIFCLLCSAANYLLSSFLASIGFYPGRNNHEIVVATMGSEDVSWMYEYLPDWKKNVYVVDNPNAELTVPKNKGRESMVYLTYIIDHYDRLPQHILFIHPQRYQWHNDDPLYDNVPLIKSLQLPFLSEQGYLNLRCVWSLGCPIELRPFTDTQRPDVHAGSYFKAGFEELFPGSPVPTEVGVSCCAQFGVTREQIHKRPKWEYEHFRQWLLDTPLPDELSGRIFEYSWHMIFGRNSVHCPVASECYCKQYGMCNLTCRDTGTCEGRYAMPPYSTLPQGWPDFGYDGKPRLGPPPPVLDMQKREKEAAEKKQKKEEEERKKMEERRQQQQQQGVNEKQQQPDPPHRPGQQKQEQQQPVG</sequence>